<dbReference type="EMBL" id="PKSM01000205">
    <property type="protein sequence ID" value="POW03012.1"/>
    <property type="molecule type" value="Genomic_DNA"/>
</dbReference>
<keyword evidence="3" id="KW-1185">Reference proteome</keyword>
<feature type="compositionally biased region" description="Polar residues" evidence="1">
    <location>
        <begin position="61"/>
        <end position="79"/>
    </location>
</feature>
<protein>
    <submittedName>
        <fullName evidence="2">Uncharacterized protein</fullName>
    </submittedName>
</protein>
<feature type="region of interest" description="Disordered" evidence="1">
    <location>
        <begin position="139"/>
        <end position="158"/>
    </location>
</feature>
<feature type="region of interest" description="Disordered" evidence="1">
    <location>
        <begin position="61"/>
        <end position="81"/>
    </location>
</feature>
<sequence>MVNFDATTSLPIDALGEYIVIGLPTHLRGKANEWELLEADPFDYPHFEKRLTLFDQIIKEQSSNQPSRTAPSSQPTNCSPDEVDAFLDLQGICQQPTSTYKQVPSAIFTPNPAGRPTQPPAGRPPHWAATITAVDKHPATDVDSEETESFPPPSFESDDTHLSVISVQEADSVGAGQLAKDNRLAPEFCTGDLAHSVSAIKEDL</sequence>
<reference evidence="3" key="2">
    <citation type="journal article" date="2018" name="BMC Genomics">
        <title>Genomic insights into host adaptation between the wheat stripe rust pathogen (Puccinia striiformis f. sp. tritici) and the barley stripe rust pathogen (Puccinia striiformis f. sp. hordei).</title>
        <authorList>
            <person name="Xia C."/>
            <person name="Wang M."/>
            <person name="Yin C."/>
            <person name="Cornejo O.E."/>
            <person name="Hulbert S.H."/>
            <person name="Chen X."/>
        </authorList>
    </citation>
    <scope>NUCLEOTIDE SEQUENCE [LARGE SCALE GENOMIC DNA]</scope>
    <source>
        <strain evidence="3">93TX-2</strain>
    </source>
</reference>
<evidence type="ECO:0000256" key="1">
    <source>
        <dbReference type="SAM" id="MobiDB-lite"/>
    </source>
</evidence>
<dbReference type="VEuPathDB" id="FungiDB:PSHT_11866"/>
<dbReference type="Proteomes" id="UP000238274">
    <property type="component" value="Unassembled WGS sequence"/>
</dbReference>
<reference evidence="2 3" key="1">
    <citation type="submission" date="2017-12" db="EMBL/GenBank/DDBJ databases">
        <title>Gene loss provides genomic basis for host adaptation in cereal stripe rust fungi.</title>
        <authorList>
            <person name="Xia C."/>
        </authorList>
    </citation>
    <scope>NUCLEOTIDE SEQUENCE [LARGE SCALE GENOMIC DNA]</scope>
    <source>
        <strain evidence="2 3">93TX-2</strain>
    </source>
</reference>
<reference evidence="3" key="3">
    <citation type="journal article" date="2018" name="Mol. Plant Microbe Interact.">
        <title>Genome sequence resources for the wheat stripe rust pathogen (Puccinia striiformis f. sp. tritici) and the barley stripe rust pathogen (Puccinia striiformis f. sp. hordei).</title>
        <authorList>
            <person name="Xia C."/>
            <person name="Wang M."/>
            <person name="Yin C."/>
            <person name="Cornejo O.E."/>
            <person name="Hulbert S.H."/>
            <person name="Chen X."/>
        </authorList>
    </citation>
    <scope>NUCLEOTIDE SEQUENCE [LARGE SCALE GENOMIC DNA]</scope>
    <source>
        <strain evidence="3">93TX-2</strain>
    </source>
</reference>
<comment type="caution">
    <text evidence="2">The sequence shown here is derived from an EMBL/GenBank/DDBJ whole genome shotgun (WGS) entry which is preliminary data.</text>
</comment>
<dbReference type="AlphaFoldDB" id="A0A2S4V0G8"/>
<gene>
    <name evidence="2" type="ORF">PSHT_11866</name>
</gene>
<accession>A0A2S4V0G8</accession>
<evidence type="ECO:0000313" key="3">
    <source>
        <dbReference type="Proteomes" id="UP000238274"/>
    </source>
</evidence>
<proteinExistence type="predicted"/>
<evidence type="ECO:0000313" key="2">
    <source>
        <dbReference type="EMBL" id="POW03012.1"/>
    </source>
</evidence>
<name>A0A2S4V0G8_9BASI</name>
<organism evidence="2 3">
    <name type="scientific">Puccinia striiformis</name>
    <dbReference type="NCBI Taxonomy" id="27350"/>
    <lineage>
        <taxon>Eukaryota</taxon>
        <taxon>Fungi</taxon>
        <taxon>Dikarya</taxon>
        <taxon>Basidiomycota</taxon>
        <taxon>Pucciniomycotina</taxon>
        <taxon>Pucciniomycetes</taxon>
        <taxon>Pucciniales</taxon>
        <taxon>Pucciniaceae</taxon>
        <taxon>Puccinia</taxon>
    </lineage>
</organism>
<dbReference type="VEuPathDB" id="FungiDB:PSTT_16535"/>